<name>A0A5C5XKF9_9PLAN</name>
<dbReference type="Proteomes" id="UP000316095">
    <property type="component" value="Unassembled WGS sequence"/>
</dbReference>
<keyword evidence="3" id="KW-1185">Reference proteome</keyword>
<evidence type="ECO:0000313" key="2">
    <source>
        <dbReference type="EMBL" id="TWT63420.1"/>
    </source>
</evidence>
<dbReference type="Pfam" id="PF20274">
    <property type="entry name" value="cREC_REC"/>
    <property type="match status" value="1"/>
</dbReference>
<reference evidence="2 3" key="1">
    <citation type="submission" date="2019-02" db="EMBL/GenBank/DDBJ databases">
        <title>Deep-cultivation of Planctomycetes and their phenomic and genomic characterization uncovers novel biology.</title>
        <authorList>
            <person name="Wiegand S."/>
            <person name="Jogler M."/>
            <person name="Boedeker C."/>
            <person name="Pinto D."/>
            <person name="Vollmers J."/>
            <person name="Rivas-Marin E."/>
            <person name="Kohn T."/>
            <person name="Peeters S.H."/>
            <person name="Heuer A."/>
            <person name="Rast P."/>
            <person name="Oberbeckmann S."/>
            <person name="Bunk B."/>
            <person name="Jeske O."/>
            <person name="Meyerdierks A."/>
            <person name="Storesund J.E."/>
            <person name="Kallscheuer N."/>
            <person name="Luecker S."/>
            <person name="Lage O.M."/>
            <person name="Pohl T."/>
            <person name="Merkel B.J."/>
            <person name="Hornburger P."/>
            <person name="Mueller R.-W."/>
            <person name="Bruemmer F."/>
            <person name="Labrenz M."/>
            <person name="Spormann A.M."/>
            <person name="Op Den Camp H."/>
            <person name="Overmann J."/>
            <person name="Amann R."/>
            <person name="Jetten M.S.M."/>
            <person name="Mascher T."/>
            <person name="Medema M.H."/>
            <person name="Devos D.P."/>
            <person name="Kaster A.-K."/>
            <person name="Ovreas L."/>
            <person name="Rohde M."/>
            <person name="Galperin M.Y."/>
            <person name="Jogler C."/>
        </authorList>
    </citation>
    <scope>NUCLEOTIDE SEQUENCE [LARGE SCALE GENOMIC DNA]</scope>
    <source>
        <strain evidence="2 3">Pan54</strain>
    </source>
</reference>
<evidence type="ECO:0000259" key="1">
    <source>
        <dbReference type="Pfam" id="PF20274"/>
    </source>
</evidence>
<sequence length="114" mass="13208">MSTSKLLIWLDDERDPKDSRWESYFPINDPDVIWVKSYEEFVVWISSKEFPDAICFDHDLGDGPSGYDAAKWLTQHCLTNGLKLPLWNIQSANPIGKENIVSLLKSFERIMESQ</sequence>
<gene>
    <name evidence="2" type="ORF">Pan54_41730</name>
</gene>
<comment type="caution">
    <text evidence="2">The sequence shown here is derived from an EMBL/GenBank/DDBJ whole genome shotgun (WGS) entry which is preliminary data.</text>
</comment>
<dbReference type="InterPro" id="IPR046909">
    <property type="entry name" value="cREC_REC"/>
</dbReference>
<dbReference type="EMBL" id="SJPG01000001">
    <property type="protein sequence ID" value="TWT63420.1"/>
    <property type="molecule type" value="Genomic_DNA"/>
</dbReference>
<dbReference type="RefSeq" id="WP_207310190.1">
    <property type="nucleotide sequence ID" value="NZ_SJPG01000001.1"/>
</dbReference>
<feature type="domain" description="Cyclic-phosphate processing Receiver" evidence="1">
    <location>
        <begin position="7"/>
        <end position="105"/>
    </location>
</feature>
<protein>
    <recommendedName>
        <fullName evidence="1">Cyclic-phosphate processing Receiver domain-containing protein</fullName>
    </recommendedName>
</protein>
<evidence type="ECO:0000313" key="3">
    <source>
        <dbReference type="Proteomes" id="UP000316095"/>
    </source>
</evidence>
<organism evidence="2 3">
    <name type="scientific">Rubinisphaera italica</name>
    <dbReference type="NCBI Taxonomy" id="2527969"/>
    <lineage>
        <taxon>Bacteria</taxon>
        <taxon>Pseudomonadati</taxon>
        <taxon>Planctomycetota</taxon>
        <taxon>Planctomycetia</taxon>
        <taxon>Planctomycetales</taxon>
        <taxon>Planctomycetaceae</taxon>
        <taxon>Rubinisphaera</taxon>
    </lineage>
</organism>
<proteinExistence type="predicted"/>
<dbReference type="AlphaFoldDB" id="A0A5C5XKF9"/>
<accession>A0A5C5XKF9</accession>